<organism evidence="1 2">
    <name type="scientific">Fodinicola feengrottensis</name>
    <dbReference type="NCBI Taxonomy" id="435914"/>
    <lineage>
        <taxon>Bacteria</taxon>
        <taxon>Bacillati</taxon>
        <taxon>Actinomycetota</taxon>
        <taxon>Actinomycetes</taxon>
        <taxon>Mycobacteriales</taxon>
        <taxon>Fodinicola</taxon>
    </lineage>
</organism>
<evidence type="ECO:0000313" key="2">
    <source>
        <dbReference type="Proteomes" id="UP001500618"/>
    </source>
</evidence>
<comment type="caution">
    <text evidence="1">The sequence shown here is derived from an EMBL/GenBank/DDBJ whole genome shotgun (WGS) entry which is preliminary data.</text>
</comment>
<sequence length="444" mass="49194">MSRKIDVVQAILDAAIRVQEVPDRKPWDYGWCDPGYRRSDGAALKGPRGSATIPADVLPDWEDAVERLAREPAIQARWSEEEFWGIVGSLTVALHYGSDPSGLLASSLERLRKAPPALTLQLVANVIWDEPPMAFGNVVLGKADKVFLQLINDRAGAGQVVSDDQADRWFEDQIQPRLSHGRVHPVALACWTPGQSSLALSQSERNLRDLVDLVILLERDLPRFEVFRRGATNRPGIRGLTLERGSVQSGMKGKPWSLELASMPVLFNAFGVTRTVKWYGAEPVPLGAMLAQPYLREAVSSCLANDPLSLSVRVAARWFSESHFTGERDHSTLALGVSMDALVSGKKAMPGGALADRYAFLSGAPAERLGRRKEFNEFYSIRSAIAHGGKSSKIEQDELIDRYRQAVRETAWRIIALRDQFQPQSSDEVDGLFDDLRLGVRTWV</sequence>
<dbReference type="Proteomes" id="UP001500618">
    <property type="component" value="Unassembled WGS sequence"/>
</dbReference>
<proteinExistence type="predicted"/>
<name>A0ABP4UPM5_9ACTN</name>
<dbReference type="EMBL" id="BAAANY010000032">
    <property type="protein sequence ID" value="GAA1707743.1"/>
    <property type="molecule type" value="Genomic_DNA"/>
</dbReference>
<gene>
    <name evidence="1" type="ORF">GCM10009765_66550</name>
</gene>
<dbReference type="RefSeq" id="WP_344314159.1">
    <property type="nucleotide sequence ID" value="NZ_BAAANY010000032.1"/>
</dbReference>
<evidence type="ECO:0000313" key="1">
    <source>
        <dbReference type="EMBL" id="GAA1707743.1"/>
    </source>
</evidence>
<evidence type="ECO:0008006" key="3">
    <source>
        <dbReference type="Google" id="ProtNLM"/>
    </source>
</evidence>
<keyword evidence="2" id="KW-1185">Reference proteome</keyword>
<protein>
    <recommendedName>
        <fullName evidence="3">Apea-like HEPN domain-containing protein</fullName>
    </recommendedName>
</protein>
<accession>A0ABP4UPM5</accession>
<reference evidence="2" key="1">
    <citation type="journal article" date="2019" name="Int. J. Syst. Evol. Microbiol.">
        <title>The Global Catalogue of Microorganisms (GCM) 10K type strain sequencing project: providing services to taxonomists for standard genome sequencing and annotation.</title>
        <authorList>
            <consortium name="The Broad Institute Genomics Platform"/>
            <consortium name="The Broad Institute Genome Sequencing Center for Infectious Disease"/>
            <person name="Wu L."/>
            <person name="Ma J."/>
        </authorList>
    </citation>
    <scope>NUCLEOTIDE SEQUENCE [LARGE SCALE GENOMIC DNA]</scope>
    <source>
        <strain evidence="2">JCM 14718</strain>
    </source>
</reference>